<dbReference type="Gene3D" id="1.25.40.10">
    <property type="entry name" value="Tetratricopeptide repeat domain"/>
    <property type="match status" value="1"/>
</dbReference>
<keyword evidence="2" id="KW-0963">Cytoplasm</keyword>
<keyword evidence="3" id="KW-0677">Repeat</keyword>
<dbReference type="Pfam" id="PF13424">
    <property type="entry name" value="TPR_12"/>
    <property type="match status" value="1"/>
</dbReference>
<name>A0ABV0RBB6_9TELE</name>
<dbReference type="PANTHER" id="PTHR45954:SF1">
    <property type="entry name" value="LD33695P"/>
    <property type="match status" value="1"/>
</dbReference>
<dbReference type="InterPro" id="IPR052386">
    <property type="entry name" value="GPSM"/>
</dbReference>
<evidence type="ECO:0000256" key="2">
    <source>
        <dbReference type="ARBA" id="ARBA00022490"/>
    </source>
</evidence>
<sequence>WHQRALSIAEQTGCVRSQGRAYGNLGLTYEALGNYERAVVFQEQHLSVAAQTNDLIAKTLAYGSLGRTHHALQNYAQAVMYLQEGDA</sequence>
<protein>
    <recommendedName>
        <fullName evidence="6">Tetratricopeptide repeat protein</fullName>
    </recommendedName>
</protein>
<evidence type="ECO:0000256" key="1">
    <source>
        <dbReference type="ARBA" id="ARBA00004496"/>
    </source>
</evidence>
<comment type="caution">
    <text evidence="4">The sequence shown here is derived from an EMBL/GenBank/DDBJ whole genome shotgun (WGS) entry which is preliminary data.</text>
</comment>
<keyword evidence="5" id="KW-1185">Reference proteome</keyword>
<comment type="subcellular location">
    <subcellularLocation>
        <location evidence="1">Cytoplasm</location>
    </subcellularLocation>
</comment>
<feature type="non-terminal residue" evidence="4">
    <location>
        <position position="1"/>
    </location>
</feature>
<dbReference type="PANTHER" id="PTHR45954">
    <property type="entry name" value="LD33695P"/>
    <property type="match status" value="1"/>
</dbReference>
<reference evidence="4 5" key="1">
    <citation type="submission" date="2021-06" db="EMBL/GenBank/DDBJ databases">
        <authorList>
            <person name="Palmer J.M."/>
        </authorList>
    </citation>
    <scope>NUCLEOTIDE SEQUENCE [LARGE SCALE GENOMIC DNA]</scope>
    <source>
        <strain evidence="4 5">XC_2019</strain>
        <tissue evidence="4">Muscle</tissue>
    </source>
</reference>
<evidence type="ECO:0000256" key="3">
    <source>
        <dbReference type="ARBA" id="ARBA00022737"/>
    </source>
</evidence>
<evidence type="ECO:0008006" key="6">
    <source>
        <dbReference type="Google" id="ProtNLM"/>
    </source>
</evidence>
<accession>A0ABV0RBB6</accession>
<evidence type="ECO:0000313" key="5">
    <source>
        <dbReference type="Proteomes" id="UP001434883"/>
    </source>
</evidence>
<proteinExistence type="predicted"/>
<organism evidence="4 5">
    <name type="scientific">Xenoophorus captivus</name>
    <dbReference type="NCBI Taxonomy" id="1517983"/>
    <lineage>
        <taxon>Eukaryota</taxon>
        <taxon>Metazoa</taxon>
        <taxon>Chordata</taxon>
        <taxon>Craniata</taxon>
        <taxon>Vertebrata</taxon>
        <taxon>Euteleostomi</taxon>
        <taxon>Actinopterygii</taxon>
        <taxon>Neopterygii</taxon>
        <taxon>Teleostei</taxon>
        <taxon>Neoteleostei</taxon>
        <taxon>Acanthomorphata</taxon>
        <taxon>Ovalentaria</taxon>
        <taxon>Atherinomorphae</taxon>
        <taxon>Cyprinodontiformes</taxon>
        <taxon>Goodeidae</taxon>
        <taxon>Xenoophorus</taxon>
    </lineage>
</organism>
<gene>
    <name evidence="4" type="ORF">XENOCAPTIV_016776</name>
</gene>
<dbReference type="InterPro" id="IPR011990">
    <property type="entry name" value="TPR-like_helical_dom_sf"/>
</dbReference>
<dbReference type="SUPFAM" id="SSF48452">
    <property type="entry name" value="TPR-like"/>
    <property type="match status" value="1"/>
</dbReference>
<dbReference type="Proteomes" id="UP001434883">
    <property type="component" value="Unassembled WGS sequence"/>
</dbReference>
<dbReference type="EMBL" id="JAHRIN010042045">
    <property type="protein sequence ID" value="MEQ2205319.1"/>
    <property type="molecule type" value="Genomic_DNA"/>
</dbReference>
<evidence type="ECO:0000313" key="4">
    <source>
        <dbReference type="EMBL" id="MEQ2205319.1"/>
    </source>
</evidence>